<keyword evidence="3" id="KW-1185">Reference proteome</keyword>
<evidence type="ECO:0000313" key="3">
    <source>
        <dbReference type="Proteomes" id="UP001501337"/>
    </source>
</evidence>
<name>A0ABP7PD18_9GAMM</name>
<dbReference type="PANTHER" id="PTHR38040">
    <property type="entry name" value="UBIQUINONE BIOSYNTHESIS ACCESSORY FACTOR UBIK"/>
    <property type="match status" value="1"/>
</dbReference>
<dbReference type="Proteomes" id="UP001501337">
    <property type="component" value="Unassembled WGS sequence"/>
</dbReference>
<evidence type="ECO:0000256" key="1">
    <source>
        <dbReference type="HAMAP-Rule" id="MF_02216"/>
    </source>
</evidence>
<dbReference type="InterPro" id="IPR007475">
    <property type="entry name" value="UbiK"/>
</dbReference>
<dbReference type="Pfam" id="PF04380">
    <property type="entry name" value="BMFP"/>
    <property type="match status" value="1"/>
</dbReference>
<comment type="subcellular location">
    <subcellularLocation>
        <location evidence="1">Cytoplasm</location>
    </subcellularLocation>
</comment>
<sequence>MKSPVDLLQGFHENFGQYVPGLAKSAQQDAQMQLKAAVSSILDKLDVVSREEFEAQKAVLIRTRERLATLEKRLDQVEGKLVSQ</sequence>
<accession>A0ABP7PD18</accession>
<protein>
    <recommendedName>
        <fullName evidence="1">Ubiquinone biosynthesis accessory factor UbiK</fullName>
    </recommendedName>
</protein>
<gene>
    <name evidence="1" type="primary">ubiK</name>
    <name evidence="2" type="ORF">GCM10022278_20510</name>
</gene>
<dbReference type="EMBL" id="BAABBO010000009">
    <property type="protein sequence ID" value="GAA3962453.1"/>
    <property type="molecule type" value="Genomic_DNA"/>
</dbReference>
<reference evidence="3" key="1">
    <citation type="journal article" date="2019" name="Int. J. Syst. Evol. Microbiol.">
        <title>The Global Catalogue of Microorganisms (GCM) 10K type strain sequencing project: providing services to taxonomists for standard genome sequencing and annotation.</title>
        <authorList>
            <consortium name="The Broad Institute Genomics Platform"/>
            <consortium name="The Broad Institute Genome Sequencing Center for Infectious Disease"/>
            <person name="Wu L."/>
            <person name="Ma J."/>
        </authorList>
    </citation>
    <scope>NUCLEOTIDE SEQUENCE [LARGE SCALE GENOMIC DNA]</scope>
    <source>
        <strain evidence="3">JCM 17555</strain>
    </source>
</reference>
<evidence type="ECO:0000313" key="2">
    <source>
        <dbReference type="EMBL" id="GAA3962453.1"/>
    </source>
</evidence>
<dbReference type="HAMAP" id="MF_02216">
    <property type="entry name" value="UbiK"/>
    <property type="match status" value="1"/>
</dbReference>
<dbReference type="PANTHER" id="PTHR38040:SF1">
    <property type="entry name" value="UBIQUINONE BIOSYNTHESIS ACCESSORY FACTOR UBIK"/>
    <property type="match status" value="1"/>
</dbReference>
<comment type="function">
    <text evidence="1">Required for efficient ubiquinone (coenzyme Q) biosynthesis. UbiK is probably an accessory factor of Ubi enzymes and facilitates ubiquinone biosynthesis by acting as an assembly factor, a targeting factor, or both.</text>
</comment>
<comment type="similarity">
    <text evidence="1">Belongs to the UbiK family.</text>
</comment>
<keyword evidence="1" id="KW-0963">Cytoplasm</keyword>
<proteinExistence type="inferred from homology"/>
<comment type="pathway">
    <text evidence="1">Cofactor biosynthesis; ubiquinone biosynthesis.</text>
</comment>
<comment type="caution">
    <text evidence="2">The sequence shown here is derived from an EMBL/GenBank/DDBJ whole genome shotgun (WGS) entry which is preliminary data.</text>
</comment>
<organism evidence="2 3">
    <name type="scientific">Allohahella marinimesophila</name>
    <dbReference type="NCBI Taxonomy" id="1054972"/>
    <lineage>
        <taxon>Bacteria</taxon>
        <taxon>Pseudomonadati</taxon>
        <taxon>Pseudomonadota</taxon>
        <taxon>Gammaproteobacteria</taxon>
        <taxon>Oceanospirillales</taxon>
        <taxon>Hahellaceae</taxon>
        <taxon>Allohahella</taxon>
    </lineage>
</organism>
<keyword evidence="1" id="KW-0831">Ubiquinone biosynthesis</keyword>
<dbReference type="RefSeq" id="WP_344805951.1">
    <property type="nucleotide sequence ID" value="NZ_BAABBO010000009.1"/>
</dbReference>